<evidence type="ECO:0000256" key="14">
    <source>
        <dbReference type="SAM" id="Phobius"/>
    </source>
</evidence>
<evidence type="ECO:0000256" key="4">
    <source>
        <dbReference type="ARBA" id="ARBA00022553"/>
    </source>
</evidence>
<dbReference type="SUPFAM" id="SSF158472">
    <property type="entry name" value="HAMP domain-like"/>
    <property type="match status" value="1"/>
</dbReference>
<proteinExistence type="predicted"/>
<feature type="transmembrane region" description="Helical" evidence="14">
    <location>
        <begin position="36"/>
        <end position="60"/>
    </location>
</feature>
<keyword evidence="4" id="KW-0597">Phosphoprotein</keyword>
<dbReference type="CDD" id="cd00082">
    <property type="entry name" value="HisKA"/>
    <property type="match status" value="1"/>
</dbReference>
<dbReference type="GO" id="GO:0006355">
    <property type="term" value="P:regulation of DNA-templated transcription"/>
    <property type="evidence" value="ECO:0007669"/>
    <property type="project" value="InterPro"/>
</dbReference>
<accession>A0A1F5SJX2</accession>
<dbReference type="SMART" id="SM00387">
    <property type="entry name" value="HATPase_c"/>
    <property type="match status" value="1"/>
</dbReference>
<dbReference type="PANTHER" id="PTHR42878:SF7">
    <property type="entry name" value="SENSOR HISTIDINE KINASE GLRK"/>
    <property type="match status" value="1"/>
</dbReference>
<feature type="transmembrane region" description="Helical" evidence="14">
    <location>
        <begin position="139"/>
        <end position="158"/>
    </location>
</feature>
<dbReference type="InterPro" id="IPR003661">
    <property type="entry name" value="HisK_dim/P_dom"/>
</dbReference>
<feature type="transmembrane region" description="Helical" evidence="14">
    <location>
        <begin position="6"/>
        <end position="24"/>
    </location>
</feature>
<dbReference type="InterPro" id="IPR004358">
    <property type="entry name" value="Sig_transdc_His_kin-like_C"/>
</dbReference>
<evidence type="ECO:0000256" key="11">
    <source>
        <dbReference type="ARBA" id="ARBA00023012"/>
    </source>
</evidence>
<dbReference type="GO" id="GO:0000155">
    <property type="term" value="F:phosphorelay sensor kinase activity"/>
    <property type="evidence" value="ECO:0007669"/>
    <property type="project" value="InterPro"/>
</dbReference>
<dbReference type="PROSITE" id="PS50885">
    <property type="entry name" value="HAMP"/>
    <property type="match status" value="1"/>
</dbReference>
<reference evidence="18 19" key="1">
    <citation type="journal article" date="2016" name="Nat. Commun.">
        <title>Thousands of microbial genomes shed light on interconnected biogeochemical processes in an aquifer system.</title>
        <authorList>
            <person name="Anantharaman K."/>
            <person name="Brown C.T."/>
            <person name="Hug L.A."/>
            <person name="Sharon I."/>
            <person name="Castelle C.J."/>
            <person name="Probst A.J."/>
            <person name="Thomas B.C."/>
            <person name="Singh A."/>
            <person name="Wilkins M.J."/>
            <person name="Karaoz U."/>
            <person name="Brodie E.L."/>
            <person name="Williams K.H."/>
            <person name="Hubbard S.S."/>
            <person name="Banfield J.F."/>
        </authorList>
    </citation>
    <scope>NUCLEOTIDE SEQUENCE [LARGE SCALE GENOMIC DNA]</scope>
</reference>
<evidence type="ECO:0000256" key="3">
    <source>
        <dbReference type="ARBA" id="ARBA00012438"/>
    </source>
</evidence>
<dbReference type="Pfam" id="PF00989">
    <property type="entry name" value="PAS"/>
    <property type="match status" value="1"/>
</dbReference>
<dbReference type="SUPFAM" id="SSF55785">
    <property type="entry name" value="PYP-like sensor domain (PAS domain)"/>
    <property type="match status" value="1"/>
</dbReference>
<dbReference type="InterPro" id="IPR029016">
    <property type="entry name" value="GAF-like_dom_sf"/>
</dbReference>
<dbReference type="GO" id="GO:0007234">
    <property type="term" value="P:osmosensory signaling via phosphorelay pathway"/>
    <property type="evidence" value="ECO:0007669"/>
    <property type="project" value="TreeGrafter"/>
</dbReference>
<dbReference type="SMART" id="SM00304">
    <property type="entry name" value="HAMP"/>
    <property type="match status" value="1"/>
</dbReference>
<dbReference type="Pfam" id="PF00512">
    <property type="entry name" value="HisKA"/>
    <property type="match status" value="1"/>
</dbReference>
<name>A0A1F5SJX2_9BACT</name>
<keyword evidence="10 14" id="KW-1133">Transmembrane helix</keyword>
<evidence type="ECO:0000256" key="10">
    <source>
        <dbReference type="ARBA" id="ARBA00022989"/>
    </source>
</evidence>
<evidence type="ECO:0000256" key="6">
    <source>
        <dbReference type="ARBA" id="ARBA00022692"/>
    </source>
</evidence>
<feature type="domain" description="PAS" evidence="16">
    <location>
        <begin position="579"/>
        <end position="619"/>
    </location>
</feature>
<protein>
    <recommendedName>
        <fullName evidence="3">histidine kinase</fullName>
        <ecNumber evidence="3">2.7.13.3</ecNumber>
    </recommendedName>
</protein>
<dbReference type="InterPro" id="IPR013767">
    <property type="entry name" value="PAS_fold"/>
</dbReference>
<feature type="transmembrane region" description="Helical" evidence="14">
    <location>
        <begin position="66"/>
        <end position="88"/>
    </location>
</feature>
<dbReference type="InterPro" id="IPR035965">
    <property type="entry name" value="PAS-like_dom_sf"/>
</dbReference>
<dbReference type="GO" id="GO:0000156">
    <property type="term" value="F:phosphorelay response regulator activity"/>
    <property type="evidence" value="ECO:0007669"/>
    <property type="project" value="TreeGrafter"/>
</dbReference>
<dbReference type="GO" id="GO:0016020">
    <property type="term" value="C:membrane"/>
    <property type="evidence" value="ECO:0007669"/>
    <property type="project" value="UniProtKB-SubCell"/>
</dbReference>
<keyword evidence="5" id="KW-0808">Transferase</keyword>
<comment type="catalytic activity">
    <reaction evidence="1">
        <text>ATP + protein L-histidine = ADP + protein N-phospho-L-histidine.</text>
        <dbReference type="EC" id="2.7.13.3"/>
    </reaction>
</comment>
<gene>
    <name evidence="18" type="ORF">A2227_06125</name>
</gene>
<evidence type="ECO:0000259" key="16">
    <source>
        <dbReference type="PROSITE" id="PS50112"/>
    </source>
</evidence>
<evidence type="ECO:0000313" key="19">
    <source>
        <dbReference type="Proteomes" id="UP000178367"/>
    </source>
</evidence>
<keyword evidence="7" id="KW-0547">Nucleotide-binding</keyword>
<feature type="domain" description="HAMP" evidence="17">
    <location>
        <begin position="291"/>
        <end position="343"/>
    </location>
</feature>
<dbReference type="InterPro" id="IPR003660">
    <property type="entry name" value="HAMP_dom"/>
</dbReference>
<dbReference type="InterPro" id="IPR050351">
    <property type="entry name" value="BphY/WalK/GraS-like"/>
</dbReference>
<dbReference type="FunFam" id="3.30.565.10:FF:000006">
    <property type="entry name" value="Sensor histidine kinase WalK"/>
    <property type="match status" value="1"/>
</dbReference>
<dbReference type="Gene3D" id="3.30.565.10">
    <property type="entry name" value="Histidine kinase-like ATPase, C-terminal domain"/>
    <property type="match status" value="1"/>
</dbReference>
<organism evidence="18 19">
    <name type="scientific">Candidatus Falkowbacteria bacterium RIFOXYA2_FULL_47_19</name>
    <dbReference type="NCBI Taxonomy" id="1797994"/>
    <lineage>
        <taxon>Bacteria</taxon>
        <taxon>Candidatus Falkowiibacteriota</taxon>
    </lineage>
</organism>
<keyword evidence="6 14" id="KW-0812">Transmembrane</keyword>
<keyword evidence="11" id="KW-0902">Two-component regulatory system</keyword>
<keyword evidence="12 14" id="KW-0472">Membrane</keyword>
<evidence type="ECO:0000313" key="18">
    <source>
        <dbReference type="EMBL" id="OGF26836.1"/>
    </source>
</evidence>
<sequence length="942" mass="104334">MELSVYFVVTVLVIIVNLFPLRFLADRIKGQGLLRYLFAAIVFVILWQAGELIRTGFYVIEPYLKWLWVFETSAAIFALAGCYCFLFLSFIDPGNRRRCWLIFAISIMAAVLLLIPGTYQGDYMGSQYMNYMPGPAFLMINLWELGLFAGIIMILAAARRNKPSEAVKQQRKIISFGALAATILASTTEIIFPRLGIFIFPAGGIGATIFLGSILYSMYHLHFLDIHFRPFSIRNKFIISFVAVAVISVLFTVFFINKIDQFEPSGSRLEPFLLAGLMLFLVVLMAVIMANTFIKPVRSLAKAAEAWSRGDYGYRVDISPGDELGALGKAVNNAGRELLAAREKEKKYYLELEKEVAAKTEELSATLASMKRDQAYLKEQRSATLNILDDVSESQLKLKEANDALEKRSQELIALKALSDELAGVLDIEKAVSFINNYLSNTLEYSAAVYLIADPVKEGEFVYKIFLQEEIGDSYLAGISEDIIGFLQKSDNKELKKAVKIIRNIQPAIIGEKLDNNSAVKTESTVVLPLRVGDDLMGIIHLSSGKTGLSGKKISSLADAMLATFSLSLARIGALMRSQHSRTVSLIENLSDGVIMFDAEKEITLVNAAATKFTGLSRSGFALSSFYKLISGFDMNATINEALEGGEGLFKKEAQLSERYVFEISAIPVKDNQGKVFGGAVILHDITHLKEVDRMKTEFVSVASHQLRTPLTAIKLFTEMLLNEQVGKLKKEQREYLDNIYESTERMVRLVNDLLSLSRLESGSLRVEPKSTDLHDFTTNIIKEIEPLAQVKGVGIIFDGASKNLPPLAVDVNLIRQVIHNLITNAVRYSKSGGRVDVDIKKDNGEYLLTIKDSGIGIPKEAQGRIFEKFFRADNAVKNETEGTGLGLYVSKMIVENSGGRIWFKSAQGEGTVFYVALPTKGMVEKQGSKTLPGAISEVSYS</sequence>
<dbReference type="Pfam" id="PF00672">
    <property type="entry name" value="HAMP"/>
    <property type="match status" value="1"/>
</dbReference>
<evidence type="ECO:0000256" key="9">
    <source>
        <dbReference type="ARBA" id="ARBA00022840"/>
    </source>
</evidence>
<evidence type="ECO:0000256" key="1">
    <source>
        <dbReference type="ARBA" id="ARBA00000085"/>
    </source>
</evidence>
<dbReference type="NCBIfam" id="TIGR00229">
    <property type="entry name" value="sensory_box"/>
    <property type="match status" value="1"/>
</dbReference>
<keyword evidence="9" id="KW-0067">ATP-binding</keyword>
<evidence type="ECO:0000259" key="15">
    <source>
        <dbReference type="PROSITE" id="PS50109"/>
    </source>
</evidence>
<dbReference type="InterPro" id="IPR000014">
    <property type="entry name" value="PAS"/>
</dbReference>
<evidence type="ECO:0000256" key="7">
    <source>
        <dbReference type="ARBA" id="ARBA00022741"/>
    </source>
</evidence>
<dbReference type="PROSITE" id="PS50109">
    <property type="entry name" value="HIS_KIN"/>
    <property type="match status" value="1"/>
</dbReference>
<evidence type="ECO:0000259" key="17">
    <source>
        <dbReference type="PROSITE" id="PS50885"/>
    </source>
</evidence>
<keyword evidence="8" id="KW-0418">Kinase</keyword>
<dbReference type="SUPFAM" id="SSF47384">
    <property type="entry name" value="Homodimeric domain of signal transducing histidine kinase"/>
    <property type="match status" value="1"/>
</dbReference>
<feature type="transmembrane region" description="Helical" evidence="14">
    <location>
        <begin position="237"/>
        <end position="256"/>
    </location>
</feature>
<feature type="transmembrane region" description="Helical" evidence="14">
    <location>
        <begin position="198"/>
        <end position="216"/>
    </location>
</feature>
<dbReference type="GO" id="GO:0030295">
    <property type="term" value="F:protein kinase activator activity"/>
    <property type="evidence" value="ECO:0007669"/>
    <property type="project" value="TreeGrafter"/>
</dbReference>
<dbReference type="InterPro" id="IPR036890">
    <property type="entry name" value="HATPase_C_sf"/>
</dbReference>
<evidence type="ECO:0000256" key="12">
    <source>
        <dbReference type="ARBA" id="ARBA00023136"/>
    </source>
</evidence>
<dbReference type="Pfam" id="PF02518">
    <property type="entry name" value="HATPase_c"/>
    <property type="match status" value="1"/>
</dbReference>
<dbReference type="InterPro" id="IPR036097">
    <property type="entry name" value="HisK_dim/P_sf"/>
</dbReference>
<dbReference type="InterPro" id="IPR005467">
    <property type="entry name" value="His_kinase_dom"/>
</dbReference>
<dbReference type="PRINTS" id="PR00344">
    <property type="entry name" value="BCTRLSENSOR"/>
</dbReference>
<dbReference type="Proteomes" id="UP000178367">
    <property type="component" value="Unassembled WGS sequence"/>
</dbReference>
<dbReference type="AlphaFoldDB" id="A0A1F5SJX2"/>
<dbReference type="Gene3D" id="3.30.450.40">
    <property type="match status" value="1"/>
</dbReference>
<comment type="caution">
    <text evidence="18">The sequence shown here is derived from an EMBL/GenBank/DDBJ whole genome shotgun (WGS) entry which is preliminary data.</text>
</comment>
<dbReference type="EC" id="2.7.13.3" evidence="3"/>
<dbReference type="EMBL" id="MFGB01000013">
    <property type="protein sequence ID" value="OGF26836.1"/>
    <property type="molecule type" value="Genomic_DNA"/>
</dbReference>
<dbReference type="STRING" id="1797994.A2227_06125"/>
<feature type="domain" description="Histidine kinase" evidence="15">
    <location>
        <begin position="702"/>
        <end position="922"/>
    </location>
</feature>
<dbReference type="CDD" id="cd00075">
    <property type="entry name" value="HATPase"/>
    <property type="match status" value="1"/>
</dbReference>
<evidence type="ECO:0000256" key="5">
    <source>
        <dbReference type="ARBA" id="ARBA00022679"/>
    </source>
</evidence>
<dbReference type="SMART" id="SM00091">
    <property type="entry name" value="PAS"/>
    <property type="match status" value="1"/>
</dbReference>
<evidence type="ECO:0000256" key="13">
    <source>
        <dbReference type="SAM" id="Coils"/>
    </source>
</evidence>
<comment type="subcellular location">
    <subcellularLocation>
        <location evidence="2">Membrane</location>
        <topology evidence="2">Multi-pass membrane protein</topology>
    </subcellularLocation>
</comment>
<dbReference type="CDD" id="cd06225">
    <property type="entry name" value="HAMP"/>
    <property type="match status" value="1"/>
</dbReference>
<dbReference type="Gene3D" id="6.10.340.10">
    <property type="match status" value="1"/>
</dbReference>
<feature type="transmembrane region" description="Helical" evidence="14">
    <location>
        <begin position="272"/>
        <end position="294"/>
    </location>
</feature>
<dbReference type="Gene3D" id="1.10.287.130">
    <property type="match status" value="1"/>
</dbReference>
<dbReference type="PROSITE" id="PS50112">
    <property type="entry name" value="PAS"/>
    <property type="match status" value="1"/>
</dbReference>
<dbReference type="SUPFAM" id="SSF55874">
    <property type="entry name" value="ATPase domain of HSP90 chaperone/DNA topoisomerase II/histidine kinase"/>
    <property type="match status" value="1"/>
</dbReference>
<dbReference type="Gene3D" id="3.30.450.20">
    <property type="entry name" value="PAS domain"/>
    <property type="match status" value="1"/>
</dbReference>
<dbReference type="PANTHER" id="PTHR42878">
    <property type="entry name" value="TWO-COMPONENT HISTIDINE KINASE"/>
    <property type="match status" value="1"/>
</dbReference>
<feature type="coiled-coil region" evidence="13">
    <location>
        <begin position="388"/>
        <end position="418"/>
    </location>
</feature>
<dbReference type="FunFam" id="1.10.287.130:FF:000001">
    <property type="entry name" value="Two-component sensor histidine kinase"/>
    <property type="match status" value="1"/>
</dbReference>
<dbReference type="GO" id="GO:0005524">
    <property type="term" value="F:ATP binding"/>
    <property type="evidence" value="ECO:0007669"/>
    <property type="project" value="UniProtKB-KW"/>
</dbReference>
<dbReference type="SMART" id="SM00388">
    <property type="entry name" value="HisKA"/>
    <property type="match status" value="1"/>
</dbReference>
<dbReference type="CDD" id="cd00130">
    <property type="entry name" value="PAS"/>
    <property type="match status" value="1"/>
</dbReference>
<feature type="transmembrane region" description="Helical" evidence="14">
    <location>
        <begin position="100"/>
        <end position="119"/>
    </location>
</feature>
<dbReference type="InterPro" id="IPR003594">
    <property type="entry name" value="HATPase_dom"/>
</dbReference>
<evidence type="ECO:0000256" key="2">
    <source>
        <dbReference type="ARBA" id="ARBA00004141"/>
    </source>
</evidence>
<keyword evidence="13" id="KW-0175">Coiled coil</keyword>
<evidence type="ECO:0000256" key="8">
    <source>
        <dbReference type="ARBA" id="ARBA00022777"/>
    </source>
</evidence>